<evidence type="ECO:0000313" key="2">
    <source>
        <dbReference type="Proteomes" id="UP000705508"/>
    </source>
</evidence>
<accession>A0A939BHU6</accession>
<dbReference type="AlphaFoldDB" id="A0A939BHU6"/>
<reference evidence="1" key="1">
    <citation type="submission" date="2020-08" db="EMBL/GenBank/DDBJ databases">
        <authorList>
            <person name="Cejkova D."/>
            <person name="Kubasova T."/>
            <person name="Jahodarova E."/>
            <person name="Rychlik I."/>
        </authorList>
    </citation>
    <scope>NUCLEOTIDE SEQUENCE</scope>
    <source>
        <strain evidence="1">An582</strain>
    </source>
</reference>
<dbReference type="Proteomes" id="UP000705508">
    <property type="component" value="Unassembled WGS sequence"/>
</dbReference>
<sequence>NNCLIQGQINLPTTSIGGNGGLEKTINAAKSGYTPIGIIGWYITGTRASYVTMPNLRISGENIIVYFRCNNSAGASISGFFSVLYKKK</sequence>
<feature type="non-terminal residue" evidence="1">
    <location>
        <position position="1"/>
    </location>
</feature>
<name>A0A939BHU6_9CLOT</name>
<dbReference type="EMBL" id="JACJKS010000066">
    <property type="protein sequence ID" value="MBM6949555.1"/>
    <property type="molecule type" value="Genomic_DNA"/>
</dbReference>
<gene>
    <name evidence="1" type="ORF">H6A20_13085</name>
</gene>
<proteinExistence type="predicted"/>
<organism evidence="1 2">
    <name type="scientific">Mordavella massiliensis</name>
    <dbReference type="NCBI Taxonomy" id="1871024"/>
    <lineage>
        <taxon>Bacteria</taxon>
        <taxon>Bacillati</taxon>
        <taxon>Bacillota</taxon>
        <taxon>Clostridia</taxon>
        <taxon>Eubacteriales</taxon>
        <taxon>Clostridiaceae</taxon>
        <taxon>Mordavella</taxon>
    </lineage>
</organism>
<comment type="caution">
    <text evidence="1">The sequence shown here is derived from an EMBL/GenBank/DDBJ whole genome shotgun (WGS) entry which is preliminary data.</text>
</comment>
<protein>
    <submittedName>
        <fullName evidence="1">Uncharacterized protein</fullName>
    </submittedName>
</protein>
<evidence type="ECO:0000313" key="1">
    <source>
        <dbReference type="EMBL" id="MBM6949555.1"/>
    </source>
</evidence>
<dbReference type="RefSeq" id="WP_204907537.1">
    <property type="nucleotide sequence ID" value="NZ_JACJKS010000066.1"/>
</dbReference>
<reference evidence="1" key="2">
    <citation type="journal article" date="2021" name="Sci. Rep.">
        <title>The distribution of antibiotic resistance genes in chicken gut microbiota commensals.</title>
        <authorList>
            <person name="Juricova H."/>
            <person name="Matiasovicova J."/>
            <person name="Kubasova T."/>
            <person name="Cejkova D."/>
            <person name="Rychlik I."/>
        </authorList>
    </citation>
    <scope>NUCLEOTIDE SEQUENCE</scope>
    <source>
        <strain evidence="1">An582</strain>
    </source>
</reference>